<comment type="similarity">
    <text evidence="1">Belongs to the NodU/CmcH family.</text>
</comment>
<dbReference type="Gene3D" id="3.90.870.20">
    <property type="entry name" value="Carbamoyltransferase, C-terminal domain"/>
    <property type="match status" value="1"/>
</dbReference>
<dbReference type="EMBL" id="JAGGMV010000001">
    <property type="protein sequence ID" value="MBP2201115.1"/>
    <property type="molecule type" value="Genomic_DNA"/>
</dbReference>
<dbReference type="InterPro" id="IPR003696">
    <property type="entry name" value="Carbtransf_dom"/>
</dbReference>
<proteinExistence type="inferred from homology"/>
<dbReference type="Pfam" id="PF16861">
    <property type="entry name" value="Carbam_trans_C"/>
    <property type="match status" value="1"/>
</dbReference>
<dbReference type="GO" id="GO:0016740">
    <property type="term" value="F:transferase activity"/>
    <property type="evidence" value="ECO:0007669"/>
    <property type="project" value="UniProtKB-KW"/>
</dbReference>
<protein>
    <submittedName>
        <fullName evidence="4">Carbamoyltransferase</fullName>
        <ecNumber evidence="4">2.1.3.-</ecNumber>
    </submittedName>
</protein>
<name>A0A8J7RGI9_METVO</name>
<dbReference type="InterPro" id="IPR038152">
    <property type="entry name" value="Carbam_trans_C_sf"/>
</dbReference>
<feature type="domain" description="Carbamoyltransferase" evidence="2">
    <location>
        <begin position="75"/>
        <end position="316"/>
    </location>
</feature>
<comment type="caution">
    <text evidence="4">The sequence shown here is derived from an EMBL/GenBank/DDBJ whole genome shotgun (WGS) entry which is preliminary data.</text>
</comment>
<evidence type="ECO:0000259" key="3">
    <source>
        <dbReference type="Pfam" id="PF16861"/>
    </source>
</evidence>
<evidence type="ECO:0000313" key="5">
    <source>
        <dbReference type="Proteomes" id="UP000740329"/>
    </source>
</evidence>
<dbReference type="AlphaFoldDB" id="A0A8J7RGI9"/>
<reference evidence="4" key="1">
    <citation type="submission" date="2021-03" db="EMBL/GenBank/DDBJ databases">
        <title>Genomic Encyclopedia of Type Strains, Phase IV (KMG-V): Genome sequencing to study the core and pangenomes of soil and plant-associated prokaryotes.</title>
        <authorList>
            <person name="Whitman W."/>
        </authorList>
    </citation>
    <scope>NUCLEOTIDE SEQUENCE</scope>
    <source>
        <strain evidence="4">C4</strain>
    </source>
</reference>
<dbReference type="InterPro" id="IPR031730">
    <property type="entry name" value="Carbam_trans_C"/>
</dbReference>
<evidence type="ECO:0000313" key="4">
    <source>
        <dbReference type="EMBL" id="MBP2201115.1"/>
    </source>
</evidence>
<organism evidence="4 5">
    <name type="scientific">Methanococcus voltae</name>
    <dbReference type="NCBI Taxonomy" id="2188"/>
    <lineage>
        <taxon>Archaea</taxon>
        <taxon>Methanobacteriati</taxon>
        <taxon>Methanobacteriota</taxon>
        <taxon>Methanomada group</taxon>
        <taxon>Methanococci</taxon>
        <taxon>Methanococcales</taxon>
        <taxon>Methanococcaceae</taxon>
        <taxon>Methanococcus</taxon>
    </lineage>
</organism>
<dbReference type="SUPFAM" id="SSF53067">
    <property type="entry name" value="Actin-like ATPase domain"/>
    <property type="match status" value="1"/>
</dbReference>
<dbReference type="Proteomes" id="UP000740329">
    <property type="component" value="Unassembled WGS sequence"/>
</dbReference>
<dbReference type="InterPro" id="IPR051338">
    <property type="entry name" value="NodU/CmcH_Carbamoyltrnsfr"/>
</dbReference>
<dbReference type="EC" id="2.1.3.-" evidence="4"/>
<dbReference type="Gene3D" id="3.30.420.40">
    <property type="match status" value="2"/>
</dbReference>
<accession>A0A8J7RGI9</accession>
<dbReference type="InterPro" id="IPR043129">
    <property type="entry name" value="ATPase_NBD"/>
</dbReference>
<feature type="domain" description="Carbamoyltransferase C-terminal" evidence="3">
    <location>
        <begin position="377"/>
        <end position="554"/>
    </location>
</feature>
<evidence type="ECO:0000259" key="2">
    <source>
        <dbReference type="Pfam" id="PF02543"/>
    </source>
</evidence>
<dbReference type="CDD" id="cd24100">
    <property type="entry name" value="ASKHA_NBD_MJ1051-like_N"/>
    <property type="match status" value="1"/>
</dbReference>
<evidence type="ECO:0000256" key="1">
    <source>
        <dbReference type="ARBA" id="ARBA00006129"/>
    </source>
</evidence>
<dbReference type="RefSeq" id="WP_209590578.1">
    <property type="nucleotide sequence ID" value="NZ_JAGGMV010000001.1"/>
</dbReference>
<sequence length="557" mass="62894">MILGINDGHNSSISLFNDNKGNKCKIEYAISEERITRVKNIRGFPKNSINNVFKNLESKIDLITVGGKFRKNNRLNKLKEFSNSQNKPLLYFDHHLCHASLYKLNHDFKKGKEYLIVTLDGAGDGLSSTTSIAKNNKIEEIAQSDNINSMGDIYASFTELLGFKPMEDEGKVMGLAGYDLDSEYNEIYEKALSNVENKIIEYNTKTKTFENYLGVTGSQSTKELEKLFKMSKSYPICDFNSIPEKIVLSKIIQRKLEETTKLMIENFVKETGIEDVVLSGGVAQNVKLNMEINNMDCVNSVYVPPFPSDEGLSAGSCLLALSINSKSKLEGFRNMNTYLGNKIPDLDIHDIEKVNNFKIDKFKVTYLEENEIPNSVANLLINNKIICICRGRMEFGPRALGNRSIIALPTRENAQKINKLLNRYEHMPYAPTILWEYASDYVENPFYSPHMAFLFNASDSNELKNLKNLKNPLSGVIHQDGTTRPQMLKKEYNTTYYEIIKSLGDNFGLNSQPCYSVLNTSFNLHGEPIVCNVDDAIRSFVGDALLLGNVLIEKVNV</sequence>
<dbReference type="PANTHER" id="PTHR34847">
    <property type="entry name" value="NODULATION PROTEIN U"/>
    <property type="match status" value="1"/>
</dbReference>
<dbReference type="PANTHER" id="PTHR34847:SF1">
    <property type="entry name" value="NODULATION PROTEIN U"/>
    <property type="match status" value="1"/>
</dbReference>
<gene>
    <name evidence="4" type="ORF">J3E07_000513</name>
</gene>
<keyword evidence="4" id="KW-0808">Transferase</keyword>
<dbReference type="Pfam" id="PF02543">
    <property type="entry name" value="Carbam_trans_N"/>
    <property type="match status" value="1"/>
</dbReference>